<dbReference type="PROSITE" id="PS50924">
    <property type="entry name" value="MHYT"/>
    <property type="match status" value="1"/>
</dbReference>
<dbReference type="PANTHER" id="PTHR35152:SF1">
    <property type="entry name" value="DOMAIN SIGNALLING PROTEIN, PUTATIVE (AFU_ORTHOLOGUE AFUA_5G11310)-RELATED"/>
    <property type="match status" value="1"/>
</dbReference>
<dbReference type="GO" id="GO:0016020">
    <property type="term" value="C:membrane"/>
    <property type="evidence" value="ECO:0007669"/>
    <property type="project" value="UniProtKB-UniRule"/>
</dbReference>
<feature type="transmembrane region" description="Helical" evidence="1">
    <location>
        <begin position="205"/>
        <end position="229"/>
    </location>
</feature>
<dbReference type="SMART" id="SM00304">
    <property type="entry name" value="HAMP"/>
    <property type="match status" value="1"/>
</dbReference>
<dbReference type="InParanoid" id="A0A1M7EIY7"/>
<dbReference type="CDD" id="cd06225">
    <property type="entry name" value="HAMP"/>
    <property type="match status" value="1"/>
</dbReference>
<feature type="transmembrane region" description="Helical" evidence="1">
    <location>
        <begin position="162"/>
        <end position="184"/>
    </location>
</feature>
<protein>
    <submittedName>
        <fullName evidence="4">MHYT domain-containing protein, NO-binding membrane sensor</fullName>
    </submittedName>
</protein>
<dbReference type="AlphaFoldDB" id="A0A1M7EIY7"/>
<evidence type="ECO:0000313" key="5">
    <source>
        <dbReference type="Proteomes" id="UP000190911"/>
    </source>
</evidence>
<proteinExistence type="predicted"/>
<name>A0A1M7EIY7_9GAMM</name>
<dbReference type="PANTHER" id="PTHR35152">
    <property type="entry name" value="DOMAIN SIGNALLING PROTEIN, PUTATIVE (AFU_ORTHOLOGUE AFUA_5G11310)-RELATED"/>
    <property type="match status" value="1"/>
</dbReference>
<accession>A0A1M7EIY7</accession>
<dbReference type="STRING" id="29571.SAMN05878437_0248"/>
<feature type="domain" description="HAMP" evidence="2">
    <location>
        <begin position="235"/>
        <end position="281"/>
    </location>
</feature>
<dbReference type="PROSITE" id="PS50885">
    <property type="entry name" value="HAMP"/>
    <property type="match status" value="1"/>
</dbReference>
<dbReference type="Gene3D" id="6.10.340.10">
    <property type="match status" value="1"/>
</dbReference>
<dbReference type="InterPro" id="IPR003660">
    <property type="entry name" value="HAMP_dom"/>
</dbReference>
<feature type="transmembrane region" description="Helical" evidence="1">
    <location>
        <begin position="34"/>
        <end position="53"/>
    </location>
</feature>
<evidence type="ECO:0000259" key="2">
    <source>
        <dbReference type="PROSITE" id="PS50885"/>
    </source>
</evidence>
<dbReference type="GO" id="GO:0007165">
    <property type="term" value="P:signal transduction"/>
    <property type="evidence" value="ECO:0007669"/>
    <property type="project" value="InterPro"/>
</dbReference>
<dbReference type="EMBL" id="LT670847">
    <property type="protein sequence ID" value="SHL91657.1"/>
    <property type="molecule type" value="Genomic_DNA"/>
</dbReference>
<evidence type="ECO:0000313" key="4">
    <source>
        <dbReference type="EMBL" id="SHL91657.1"/>
    </source>
</evidence>
<organism evidence="4 5">
    <name type="scientific">Vreelandella subglaciescola</name>
    <dbReference type="NCBI Taxonomy" id="29571"/>
    <lineage>
        <taxon>Bacteria</taxon>
        <taxon>Pseudomonadati</taxon>
        <taxon>Pseudomonadota</taxon>
        <taxon>Gammaproteobacteria</taxon>
        <taxon>Oceanospirillales</taxon>
        <taxon>Halomonadaceae</taxon>
        <taxon>Vreelandella</taxon>
    </lineage>
</organism>
<dbReference type="OrthoDB" id="9808408at2"/>
<dbReference type="Pfam" id="PF03707">
    <property type="entry name" value="MHYT"/>
    <property type="match status" value="3"/>
</dbReference>
<feature type="transmembrane region" description="Helical" evidence="1">
    <location>
        <begin position="128"/>
        <end position="150"/>
    </location>
</feature>
<feature type="transmembrane region" description="Helical" evidence="1">
    <location>
        <begin position="96"/>
        <end position="116"/>
    </location>
</feature>
<sequence length="284" mass="30425">MLLSVTVAVVLSWVALHTADIARHMRNRRYYHLAIAMATVALGGGIWTMHFIGMLAYRLPAPVDYSMGLTILSVIPACAASWLALNKLAQDELPPIQLMVSGVLVGAGIGAMHYLGMAAMMTPLEMRYVPAIFALSTVVAVVLAMLALWAHTGLGRTALHPWLRFILSGMVMGAAIAGMHYTGMSAARFIGQSDMAGDMTSSPQTYTALILAAFAILVGALVAAVNGLLRSREFLVTAVGSLERIAQADLSEPVEVRGRNEMAQLFTAIRDMQQQLAAIVAETW</sequence>
<keyword evidence="1" id="KW-0812">Transmembrane</keyword>
<feature type="transmembrane region" description="Helical" evidence="1">
    <location>
        <begin position="65"/>
        <end position="84"/>
    </location>
</feature>
<dbReference type="InterPro" id="IPR005330">
    <property type="entry name" value="MHYT_dom"/>
</dbReference>
<dbReference type="Pfam" id="PF00672">
    <property type="entry name" value="HAMP"/>
    <property type="match status" value="1"/>
</dbReference>
<keyword evidence="1" id="KW-1133">Transmembrane helix</keyword>
<evidence type="ECO:0000259" key="3">
    <source>
        <dbReference type="PROSITE" id="PS50924"/>
    </source>
</evidence>
<evidence type="ECO:0000256" key="1">
    <source>
        <dbReference type="PROSITE-ProRule" id="PRU00244"/>
    </source>
</evidence>
<feature type="domain" description="MHYT" evidence="3">
    <location>
        <begin position="1"/>
        <end position="190"/>
    </location>
</feature>
<keyword evidence="5" id="KW-1185">Reference proteome</keyword>
<gene>
    <name evidence="4" type="ORF">SAMN05878437_0248</name>
</gene>
<dbReference type="Proteomes" id="UP000190911">
    <property type="component" value="Chromosome I"/>
</dbReference>
<dbReference type="RefSeq" id="WP_079550608.1">
    <property type="nucleotide sequence ID" value="NZ_LT670847.1"/>
</dbReference>
<keyword evidence="1" id="KW-0472">Membrane</keyword>
<reference evidence="4 5" key="1">
    <citation type="submission" date="2016-11" db="EMBL/GenBank/DDBJ databases">
        <authorList>
            <person name="Jaros S."/>
            <person name="Januszkiewicz K."/>
            <person name="Wedrychowicz H."/>
        </authorList>
    </citation>
    <scope>NUCLEOTIDE SEQUENCE [LARGE SCALE GENOMIC DNA]</scope>
    <source>
        <strain evidence="4 5">ACAM 12</strain>
    </source>
</reference>